<evidence type="ECO:0000256" key="3">
    <source>
        <dbReference type="ARBA" id="ARBA00022692"/>
    </source>
</evidence>
<dbReference type="PANTHER" id="PTHR33931:SF2">
    <property type="entry name" value="HOLIN-LIKE PROTEIN CIDA"/>
    <property type="match status" value="1"/>
</dbReference>
<evidence type="ECO:0000313" key="8">
    <source>
        <dbReference type="Proteomes" id="UP000595332"/>
    </source>
</evidence>
<dbReference type="AlphaFoldDB" id="A0A7R6SVM8"/>
<feature type="transmembrane region" description="Helical" evidence="6">
    <location>
        <begin position="82"/>
        <end position="108"/>
    </location>
</feature>
<name>A0A7R6SVM8_9GAMM</name>
<accession>A0A7R6SVM8</accession>
<protein>
    <submittedName>
        <fullName evidence="7">Holin-like protein</fullName>
    </submittedName>
</protein>
<keyword evidence="8" id="KW-1185">Reference proteome</keyword>
<dbReference type="PANTHER" id="PTHR33931">
    <property type="entry name" value="HOLIN-LIKE PROTEIN CIDA-RELATED"/>
    <property type="match status" value="1"/>
</dbReference>
<proteinExistence type="predicted"/>
<evidence type="ECO:0000313" key="7">
    <source>
        <dbReference type="EMBL" id="BBB28890.1"/>
    </source>
</evidence>
<comment type="subcellular location">
    <subcellularLocation>
        <location evidence="1">Cell membrane</location>
        <topology evidence="1">Multi-pass membrane protein</topology>
    </subcellularLocation>
</comment>
<keyword evidence="4 6" id="KW-1133">Transmembrane helix</keyword>
<gene>
    <name evidence="7" type="primary">cidA</name>
    <name evidence="7" type="ORF">NEJAP_0933</name>
</gene>
<keyword evidence="3 6" id="KW-0812">Transmembrane</keyword>
<feature type="transmembrane region" description="Helical" evidence="6">
    <location>
        <begin position="30"/>
        <end position="46"/>
    </location>
</feature>
<reference evidence="7 8" key="1">
    <citation type="journal article" date="2008" name="Int. J. Syst. Evol. Microbiol.">
        <title>Neptunomonas japonica sp. nov., an Osedax japonicus symbiont-like bacterium isolated from sediment adjacent to sperm whale carcasses off Kagoshima, Japan.</title>
        <authorList>
            <person name="Miyazaki M."/>
            <person name="Nogi Y."/>
            <person name="Fujiwara Y."/>
            <person name="Kawato M."/>
            <person name="Kubokawa K."/>
            <person name="Horikoshi K."/>
        </authorList>
    </citation>
    <scope>NUCLEOTIDE SEQUENCE [LARGE SCALE GENOMIC DNA]</scope>
    <source>
        <strain evidence="7 8">JAMM 1380</strain>
    </source>
</reference>
<feature type="transmembrane region" description="Helical" evidence="6">
    <location>
        <begin position="58"/>
        <end position="76"/>
    </location>
</feature>
<dbReference type="InterPro" id="IPR005538">
    <property type="entry name" value="LrgA/CidA"/>
</dbReference>
<dbReference type="RefSeq" id="WP_201349544.1">
    <property type="nucleotide sequence ID" value="NZ_AP014546.1"/>
</dbReference>
<organism evidence="7 8">
    <name type="scientific">Neptunomonas japonica JAMM 1380</name>
    <dbReference type="NCBI Taxonomy" id="1441457"/>
    <lineage>
        <taxon>Bacteria</taxon>
        <taxon>Pseudomonadati</taxon>
        <taxon>Pseudomonadota</taxon>
        <taxon>Gammaproteobacteria</taxon>
        <taxon>Oceanospirillales</taxon>
        <taxon>Oceanospirillaceae</taxon>
        <taxon>Neptunomonas</taxon>
    </lineage>
</organism>
<dbReference type="GO" id="GO:0005886">
    <property type="term" value="C:plasma membrane"/>
    <property type="evidence" value="ECO:0007669"/>
    <property type="project" value="UniProtKB-SubCell"/>
</dbReference>
<evidence type="ECO:0000256" key="5">
    <source>
        <dbReference type="ARBA" id="ARBA00023136"/>
    </source>
</evidence>
<evidence type="ECO:0000256" key="2">
    <source>
        <dbReference type="ARBA" id="ARBA00022475"/>
    </source>
</evidence>
<dbReference type="Proteomes" id="UP000595332">
    <property type="component" value="Chromosome"/>
</dbReference>
<evidence type="ECO:0000256" key="4">
    <source>
        <dbReference type="ARBA" id="ARBA00022989"/>
    </source>
</evidence>
<keyword evidence="2" id="KW-1003">Cell membrane</keyword>
<dbReference type="EMBL" id="AP014546">
    <property type="protein sequence ID" value="BBB28890.1"/>
    <property type="molecule type" value="Genomic_DNA"/>
</dbReference>
<evidence type="ECO:0000256" key="1">
    <source>
        <dbReference type="ARBA" id="ARBA00004651"/>
    </source>
</evidence>
<sequence length="129" mass="13657">MLNGFLALLLCQLLGELVVLASGVPVPGPVVGMVLLLLALVVFKRTPKSVRLVSEGLLRHLAFLYVPAGVGLMVHLEMISHYWLAILVALLVSTFVTLLVTVLIFRLLGRLNGPTKGSSALSGSSGEAK</sequence>
<dbReference type="KEGG" id="njp:NEJAP_0933"/>
<keyword evidence="5 6" id="KW-0472">Membrane</keyword>
<dbReference type="Pfam" id="PF03788">
    <property type="entry name" value="LrgA"/>
    <property type="match status" value="1"/>
</dbReference>
<evidence type="ECO:0000256" key="6">
    <source>
        <dbReference type="SAM" id="Phobius"/>
    </source>
</evidence>